<dbReference type="GO" id="GO:0015031">
    <property type="term" value="P:protein transport"/>
    <property type="evidence" value="ECO:0007669"/>
    <property type="project" value="UniProtKB-KW"/>
</dbReference>
<sequence>MFALHLEGKGCMAWEDQNLLATGADHLELHYLDRNEFKYIYTLQPRSPISCLEWSKHGDGFLAGGSKRGTLSFWKKNELLSDPSRSFIKEEKILESVPVTTIQFCPSKQNLLAVGASDVFILNVDGLNKQDPSQYIYKLGSSNEGVALAAFSWNPQVQHILAAASMNGMATVWDLRQNRTLFNVCDQAYLNKAACSSLMWNPEIPTQFIMAYDDAKIPALQIWDLRKSDVPVKEFKKNHKNGITSMAWCPHDSGIFASSDRAGFSVIWDFKRGENLSIVEHHVNSDVVSLKWVPGKYGVLAAGGEDGSIEVRSIYDTGVKEPNEKVHTTSDDPKTETKKPGTNHTPKWLLRKVGSAIGFKDKIAVYNQNSNSVHLSALSIKNKELEESCSVLHKLYLQDNWKEISKYYIENHHMPAEEKLQWEIISSKFSKDQSSLLASLDLNKKDIIQETEIFTGKKRETEETTTNRKQSFQDSVSFAELSALDAQNFFDKVVATHAPEKVSSPQKRTQEIDYSRVINETISRNINWNEAGEKLIKDNLIIKNLESAIDCALMCGRSAEALIIAEHGGPELFKRTKNAVISSSKDLFLKTTFLALLNGKIEEIIPTFEIGRWKEILAIIISHGENNVNELALSLAARLEEENMLEAAYACMAVAGNFNKLVESWISQTSRVIAGDRKKYASQVQYLFFKASALAASNRSLSDNKLLENIEYEYLQLLYSSGLYQEADEIIKKLPSVKHCMNLLVLLDRVTKNATGNSRAPWQVANVVPVTQKRKTIEQSIPKTKETKHDPFPVPVSRTSPPYSEAPIRKGSIPDPPHPKVVNAPIHPPPPQPVKNQAFQGSMVPPPPIEPKTSPFGKTHASPFPVTREEVPPPPVGIMTSPFGNQGNVHSDTHSGETIAPPPPPPVIKQTIPPPPIARPNPPPPPVINTPVKEPEVIPRPPVFQPVLTQQEVPVKTPNFQQMGQQYEAAKEPPPIVKAQAPIPHAVSVPRPPVRTPGAFKPPERKVETKQAEGIDLSGIPNNLMPIARFWADAIQQPSITQTSRLYKDVESRMQDFFNKLKNQEFNESIMQLIQQMTTAFESGDIKTAMGAHLSLTNASWNENSNWLMGAKRIMQATQPKQ</sequence>
<dbReference type="InterPro" id="IPR036322">
    <property type="entry name" value="WD40_repeat_dom_sf"/>
</dbReference>
<organism evidence="11 12">
    <name type="scientific">Blepharisma stoltei</name>
    <dbReference type="NCBI Taxonomy" id="1481888"/>
    <lineage>
        <taxon>Eukaryota</taxon>
        <taxon>Sar</taxon>
        <taxon>Alveolata</taxon>
        <taxon>Ciliophora</taxon>
        <taxon>Postciliodesmatophora</taxon>
        <taxon>Heterotrichea</taxon>
        <taxon>Heterotrichida</taxon>
        <taxon>Blepharismidae</taxon>
        <taxon>Blepharisma</taxon>
    </lineage>
</organism>
<keyword evidence="4" id="KW-0853">WD repeat</keyword>
<dbReference type="SUPFAM" id="SSF50978">
    <property type="entry name" value="WD40 repeat-like"/>
    <property type="match status" value="1"/>
</dbReference>
<keyword evidence="5" id="KW-0677">Repeat</keyword>
<evidence type="ECO:0000256" key="5">
    <source>
        <dbReference type="ARBA" id="ARBA00022737"/>
    </source>
</evidence>
<evidence type="ECO:0000256" key="7">
    <source>
        <dbReference type="ARBA" id="ARBA00022892"/>
    </source>
</evidence>
<evidence type="ECO:0000256" key="4">
    <source>
        <dbReference type="ARBA" id="ARBA00022574"/>
    </source>
</evidence>
<evidence type="ECO:0000256" key="2">
    <source>
        <dbReference type="ARBA" id="ARBA00009358"/>
    </source>
</evidence>
<evidence type="ECO:0000259" key="10">
    <source>
        <dbReference type="Pfam" id="PF12931"/>
    </source>
</evidence>
<dbReference type="PANTHER" id="PTHR13923:SF11">
    <property type="entry name" value="SECRETORY 31, ISOFORM D"/>
    <property type="match status" value="1"/>
</dbReference>
<gene>
    <name evidence="11" type="ORF">BSTOLATCC_MIC50142</name>
</gene>
<comment type="caution">
    <text evidence="11">The sequence shown here is derived from an EMBL/GenBank/DDBJ whole genome shotgun (WGS) entry which is preliminary data.</text>
</comment>
<dbReference type="Gene3D" id="1.25.40.1030">
    <property type="match status" value="1"/>
</dbReference>
<dbReference type="InterPro" id="IPR015943">
    <property type="entry name" value="WD40/YVTN_repeat-like_dom_sf"/>
</dbReference>
<dbReference type="PANTHER" id="PTHR13923">
    <property type="entry name" value="SEC31-RELATED PROTEIN"/>
    <property type="match status" value="1"/>
</dbReference>
<keyword evidence="8" id="KW-0653">Protein transport</keyword>
<evidence type="ECO:0000313" key="11">
    <source>
        <dbReference type="EMBL" id="CAG9330029.1"/>
    </source>
</evidence>
<evidence type="ECO:0000256" key="8">
    <source>
        <dbReference type="ARBA" id="ARBA00022927"/>
    </source>
</evidence>
<evidence type="ECO:0000256" key="3">
    <source>
        <dbReference type="ARBA" id="ARBA00022448"/>
    </source>
</evidence>
<dbReference type="GO" id="GO:0005198">
    <property type="term" value="F:structural molecule activity"/>
    <property type="evidence" value="ECO:0007669"/>
    <property type="project" value="TreeGrafter"/>
</dbReference>
<name>A0AAU9JWB3_9CILI</name>
<feature type="region of interest" description="Disordered" evidence="9">
    <location>
        <begin position="986"/>
        <end position="1011"/>
    </location>
</feature>
<dbReference type="GO" id="GO:0030127">
    <property type="term" value="C:COPII vesicle coat"/>
    <property type="evidence" value="ECO:0007669"/>
    <property type="project" value="TreeGrafter"/>
</dbReference>
<feature type="compositionally biased region" description="Basic and acidic residues" evidence="9">
    <location>
        <begin position="320"/>
        <end position="339"/>
    </location>
</feature>
<keyword evidence="3" id="KW-0813">Transport</keyword>
<dbReference type="Proteomes" id="UP001162131">
    <property type="component" value="Unassembled WGS sequence"/>
</dbReference>
<feature type="region of interest" description="Disordered" evidence="9">
    <location>
        <begin position="320"/>
        <end position="345"/>
    </location>
</feature>
<dbReference type="InterPro" id="IPR024298">
    <property type="entry name" value="Sec16_Sec23-bd"/>
</dbReference>
<dbReference type="SMART" id="SM00320">
    <property type="entry name" value="WD40"/>
    <property type="match status" value="6"/>
</dbReference>
<dbReference type="Gene3D" id="1.20.940.10">
    <property type="entry name" value="Functional domain of the splicing factor Prp18"/>
    <property type="match status" value="1"/>
</dbReference>
<dbReference type="GO" id="GO:0070971">
    <property type="term" value="C:endoplasmic reticulum exit site"/>
    <property type="evidence" value="ECO:0007669"/>
    <property type="project" value="TreeGrafter"/>
</dbReference>
<dbReference type="Pfam" id="PF00400">
    <property type="entry name" value="WD40"/>
    <property type="match status" value="1"/>
</dbReference>
<dbReference type="InterPro" id="IPR001680">
    <property type="entry name" value="WD40_rpt"/>
</dbReference>
<dbReference type="EMBL" id="CAJZBQ010000050">
    <property type="protein sequence ID" value="CAG9330029.1"/>
    <property type="molecule type" value="Genomic_DNA"/>
</dbReference>
<feature type="region of interest" description="Disordered" evidence="9">
    <location>
        <begin position="783"/>
        <end position="806"/>
    </location>
</feature>
<keyword evidence="12" id="KW-1185">Reference proteome</keyword>
<proteinExistence type="inferred from homology"/>
<comment type="subcellular location">
    <subcellularLocation>
        <location evidence="1">Endoplasmic reticulum</location>
    </subcellularLocation>
</comment>
<feature type="domain" description="Sec16 Sec23-binding" evidence="10">
    <location>
        <begin position="540"/>
        <end position="677"/>
    </location>
</feature>
<comment type="similarity">
    <text evidence="2">Belongs to the WD repeat SEC31 family.</text>
</comment>
<feature type="compositionally biased region" description="Basic and acidic residues" evidence="9">
    <location>
        <begin position="1002"/>
        <end position="1011"/>
    </location>
</feature>
<reference evidence="11" key="1">
    <citation type="submission" date="2021-09" db="EMBL/GenBank/DDBJ databases">
        <authorList>
            <consortium name="AG Swart"/>
            <person name="Singh M."/>
            <person name="Singh A."/>
            <person name="Seah K."/>
            <person name="Emmerich C."/>
        </authorList>
    </citation>
    <scope>NUCLEOTIDE SEQUENCE</scope>
    <source>
        <strain evidence="11">ATCC30299</strain>
    </source>
</reference>
<evidence type="ECO:0000313" key="12">
    <source>
        <dbReference type="Proteomes" id="UP001162131"/>
    </source>
</evidence>
<dbReference type="Pfam" id="PF12931">
    <property type="entry name" value="TPR_Sec16"/>
    <property type="match status" value="1"/>
</dbReference>
<dbReference type="InterPro" id="IPR040251">
    <property type="entry name" value="SEC31-like"/>
</dbReference>
<dbReference type="GO" id="GO:0090110">
    <property type="term" value="P:COPII-coated vesicle cargo loading"/>
    <property type="evidence" value="ECO:0007669"/>
    <property type="project" value="TreeGrafter"/>
</dbReference>
<keyword evidence="6" id="KW-0256">Endoplasmic reticulum</keyword>
<evidence type="ECO:0000256" key="6">
    <source>
        <dbReference type="ARBA" id="ARBA00022824"/>
    </source>
</evidence>
<evidence type="ECO:0000256" key="9">
    <source>
        <dbReference type="SAM" id="MobiDB-lite"/>
    </source>
</evidence>
<evidence type="ECO:0000256" key="1">
    <source>
        <dbReference type="ARBA" id="ARBA00004240"/>
    </source>
</evidence>
<accession>A0AAU9JWB3</accession>
<feature type="region of interest" description="Disordered" evidence="9">
    <location>
        <begin position="827"/>
        <end position="872"/>
    </location>
</feature>
<keyword evidence="7" id="KW-0931">ER-Golgi transport</keyword>
<dbReference type="Gene3D" id="2.130.10.10">
    <property type="entry name" value="YVTN repeat-like/Quinoprotein amine dehydrogenase"/>
    <property type="match status" value="1"/>
</dbReference>
<protein>
    <recommendedName>
        <fullName evidence="10">Sec16 Sec23-binding domain-containing protein</fullName>
    </recommendedName>
</protein>
<dbReference type="GO" id="GO:0007029">
    <property type="term" value="P:endoplasmic reticulum organization"/>
    <property type="evidence" value="ECO:0007669"/>
    <property type="project" value="TreeGrafter"/>
</dbReference>
<dbReference type="AlphaFoldDB" id="A0AAU9JWB3"/>
<feature type="region of interest" description="Disordered" evidence="9">
    <location>
        <begin position="884"/>
        <end position="904"/>
    </location>
</feature>